<dbReference type="Pfam" id="PF04093">
    <property type="entry name" value="MreD"/>
    <property type="match status" value="1"/>
</dbReference>
<dbReference type="KEGG" id="pmar:B0X71_07220"/>
<dbReference type="InterPro" id="IPR007227">
    <property type="entry name" value="Cell_shape_determining_MreD"/>
</dbReference>
<gene>
    <name evidence="9" type="ORF">B0X71_07220</name>
</gene>
<dbReference type="NCBIfam" id="TIGR03426">
    <property type="entry name" value="shape_MreD"/>
    <property type="match status" value="1"/>
</dbReference>
<reference evidence="9 10" key="1">
    <citation type="submission" date="2017-02" db="EMBL/GenBank/DDBJ databases">
        <title>The complete genomic sequence of a novel cold adapted crude oil-degrading bacterium Planococcus qaidamina Y42.</title>
        <authorList>
            <person name="Yang R."/>
        </authorList>
    </citation>
    <scope>NUCLEOTIDE SEQUENCE [LARGE SCALE GENOMIC DNA]</scope>
    <source>
        <strain evidence="9 10">Y42</strain>
    </source>
</reference>
<dbReference type="AlphaFoldDB" id="A0A1Q2KXI4"/>
<evidence type="ECO:0000256" key="2">
    <source>
        <dbReference type="ARBA" id="ARBA00007776"/>
    </source>
</evidence>
<dbReference type="OrthoDB" id="1653857at2"/>
<sequence length="176" mass="20039">MNRALIPLILLLLFFIEPIFTLFSPFRVSDEFFIIVPRFVLIFLMMIAIYADRMHAVLWGFVFGVMHDVFFIDIVGLYALFFPVAALVASFTASRFDDRPIIGTAIGFGILVAFEVVLYGVFLLIGFTSMPVGEFLVYRLFPTALMNGLLLFGVAFTLFRSRARERSSKYQVGSFR</sequence>
<feature type="transmembrane region" description="Helical" evidence="8">
    <location>
        <begin position="32"/>
        <end position="51"/>
    </location>
</feature>
<keyword evidence="10" id="KW-1185">Reference proteome</keyword>
<evidence type="ECO:0000313" key="10">
    <source>
        <dbReference type="Proteomes" id="UP000188184"/>
    </source>
</evidence>
<accession>A0A1Q2KXI4</accession>
<name>A0A1Q2KXI4_9BACL</name>
<dbReference type="GO" id="GO:0005886">
    <property type="term" value="C:plasma membrane"/>
    <property type="evidence" value="ECO:0007669"/>
    <property type="project" value="UniProtKB-SubCell"/>
</dbReference>
<protein>
    <submittedName>
        <fullName evidence="9">Rod shape-determining protein MreD</fullName>
    </submittedName>
</protein>
<comment type="similarity">
    <text evidence="2">Belongs to the MreD family.</text>
</comment>
<dbReference type="RefSeq" id="WP_077588781.1">
    <property type="nucleotide sequence ID" value="NZ_CP019640.1"/>
</dbReference>
<evidence type="ECO:0000256" key="7">
    <source>
        <dbReference type="ARBA" id="ARBA00023136"/>
    </source>
</evidence>
<dbReference type="GO" id="GO:0008360">
    <property type="term" value="P:regulation of cell shape"/>
    <property type="evidence" value="ECO:0007669"/>
    <property type="project" value="UniProtKB-KW"/>
</dbReference>
<evidence type="ECO:0000256" key="5">
    <source>
        <dbReference type="ARBA" id="ARBA00022960"/>
    </source>
</evidence>
<organism evidence="9 10">
    <name type="scientific">Planococcus lenghuensis</name>
    <dbReference type="NCBI Taxonomy" id="2213202"/>
    <lineage>
        <taxon>Bacteria</taxon>
        <taxon>Bacillati</taxon>
        <taxon>Bacillota</taxon>
        <taxon>Bacilli</taxon>
        <taxon>Bacillales</taxon>
        <taxon>Caryophanaceae</taxon>
        <taxon>Planococcus</taxon>
    </lineage>
</organism>
<keyword evidence="3" id="KW-1003">Cell membrane</keyword>
<comment type="subcellular location">
    <subcellularLocation>
        <location evidence="1">Cell membrane</location>
        <topology evidence="1">Multi-pass membrane protein</topology>
    </subcellularLocation>
</comment>
<feature type="transmembrane region" description="Helical" evidence="8">
    <location>
        <begin position="6"/>
        <end position="25"/>
    </location>
</feature>
<evidence type="ECO:0000256" key="8">
    <source>
        <dbReference type="SAM" id="Phobius"/>
    </source>
</evidence>
<keyword evidence="4 8" id="KW-0812">Transmembrane</keyword>
<keyword evidence="7 8" id="KW-0472">Membrane</keyword>
<dbReference type="Proteomes" id="UP000188184">
    <property type="component" value="Chromosome"/>
</dbReference>
<evidence type="ECO:0000256" key="1">
    <source>
        <dbReference type="ARBA" id="ARBA00004651"/>
    </source>
</evidence>
<proteinExistence type="inferred from homology"/>
<feature type="transmembrane region" description="Helical" evidence="8">
    <location>
        <begin position="57"/>
        <end position="89"/>
    </location>
</feature>
<keyword evidence="5" id="KW-0133">Cell shape</keyword>
<feature type="transmembrane region" description="Helical" evidence="8">
    <location>
        <begin position="137"/>
        <end position="159"/>
    </location>
</feature>
<evidence type="ECO:0000313" key="9">
    <source>
        <dbReference type="EMBL" id="AQQ52899.1"/>
    </source>
</evidence>
<keyword evidence="6 8" id="KW-1133">Transmembrane helix</keyword>
<dbReference type="EMBL" id="CP019640">
    <property type="protein sequence ID" value="AQQ52899.1"/>
    <property type="molecule type" value="Genomic_DNA"/>
</dbReference>
<feature type="transmembrane region" description="Helical" evidence="8">
    <location>
        <begin position="101"/>
        <end position="125"/>
    </location>
</feature>
<evidence type="ECO:0000256" key="3">
    <source>
        <dbReference type="ARBA" id="ARBA00022475"/>
    </source>
</evidence>
<evidence type="ECO:0000256" key="6">
    <source>
        <dbReference type="ARBA" id="ARBA00022989"/>
    </source>
</evidence>
<evidence type="ECO:0000256" key="4">
    <source>
        <dbReference type="ARBA" id="ARBA00022692"/>
    </source>
</evidence>